<name>A0A4Q8QL76_9FLAO</name>
<comment type="caution">
    <text evidence="3">The sequence shown here is derived from an EMBL/GenBank/DDBJ whole genome shotgun (WGS) entry which is preliminary data.</text>
</comment>
<evidence type="ECO:0000313" key="3">
    <source>
        <dbReference type="EMBL" id="TAI49006.1"/>
    </source>
</evidence>
<gene>
    <name evidence="3" type="ORF">EW142_04210</name>
</gene>
<feature type="region of interest" description="Disordered" evidence="1">
    <location>
        <begin position="54"/>
        <end position="76"/>
    </location>
</feature>
<keyword evidence="4" id="KW-1185">Reference proteome</keyword>
<accession>A0A4Q8QL76</accession>
<dbReference type="AlphaFoldDB" id="A0A4Q8QL76"/>
<dbReference type="Proteomes" id="UP000291981">
    <property type="component" value="Unassembled WGS sequence"/>
</dbReference>
<keyword evidence="2" id="KW-0812">Transmembrane</keyword>
<organism evidence="3 4">
    <name type="scientific">Flagellimonas allohymeniacidonis</name>
    <dbReference type="NCBI Taxonomy" id="2517819"/>
    <lineage>
        <taxon>Bacteria</taxon>
        <taxon>Pseudomonadati</taxon>
        <taxon>Bacteroidota</taxon>
        <taxon>Flavobacteriia</taxon>
        <taxon>Flavobacteriales</taxon>
        <taxon>Flavobacteriaceae</taxon>
        <taxon>Flagellimonas</taxon>
    </lineage>
</organism>
<sequence>MYLLHIIRFLHFNTRGLKGFIKLAFWLFLLFGLYNCSTNKAIRMREKSLNEWDSSEREKSKKSVHGGGNIPYGVADGTVEKGLSNLEAMAEELS</sequence>
<keyword evidence="2" id="KW-1133">Transmembrane helix</keyword>
<protein>
    <submittedName>
        <fullName evidence="3">Uncharacterized protein</fullName>
    </submittedName>
</protein>
<reference evidence="3 4" key="1">
    <citation type="submission" date="2019-02" db="EMBL/GenBank/DDBJ databases">
        <title>Draft genome sequence of Muricauda sp. 176CP4-71.</title>
        <authorList>
            <person name="Park J.-S."/>
        </authorList>
    </citation>
    <scope>NUCLEOTIDE SEQUENCE [LARGE SCALE GENOMIC DNA]</scope>
    <source>
        <strain evidence="3 4">176CP4-71</strain>
    </source>
</reference>
<keyword evidence="2" id="KW-0472">Membrane</keyword>
<proteinExistence type="predicted"/>
<evidence type="ECO:0000256" key="2">
    <source>
        <dbReference type="SAM" id="Phobius"/>
    </source>
</evidence>
<evidence type="ECO:0000256" key="1">
    <source>
        <dbReference type="SAM" id="MobiDB-lite"/>
    </source>
</evidence>
<dbReference type="EMBL" id="SGIU01000001">
    <property type="protein sequence ID" value="TAI49006.1"/>
    <property type="molecule type" value="Genomic_DNA"/>
</dbReference>
<evidence type="ECO:0000313" key="4">
    <source>
        <dbReference type="Proteomes" id="UP000291981"/>
    </source>
</evidence>
<feature type="transmembrane region" description="Helical" evidence="2">
    <location>
        <begin position="20"/>
        <end position="37"/>
    </location>
</feature>